<dbReference type="RefSeq" id="WP_065854204.1">
    <property type="nucleotide sequence ID" value="NZ_LYPC01000023.1"/>
</dbReference>
<accession>A0A1C0ZYX7</accession>
<protein>
    <recommendedName>
        <fullName evidence="4">DMT family transporter</fullName>
    </recommendedName>
</protein>
<feature type="transmembrane region" description="Helical" evidence="1">
    <location>
        <begin position="37"/>
        <end position="61"/>
    </location>
</feature>
<dbReference type="STRING" id="512399.A8709_03565"/>
<comment type="caution">
    <text evidence="2">The sequence shown here is derived from an EMBL/GenBank/DDBJ whole genome shotgun (WGS) entry which is preliminary data.</text>
</comment>
<sequence>MIVGVLMAIMAGAFISIQTMFNSKVNEAVSSHSTTALVLGMGFLASISMGFLFDGTGLFSVKSMQPWFWFSGLLGIGVVTCVVNGVKMLGPSYAISIVMVSQLLCAVWWDSVGWFGLETVPFTIQKAVGVTVLICGLLLYKAKPRNAKNNIQHNESLQGDF</sequence>
<organism evidence="2 3">
    <name type="scientific">Paenibacillus pectinilyticus</name>
    <dbReference type="NCBI Taxonomy" id="512399"/>
    <lineage>
        <taxon>Bacteria</taxon>
        <taxon>Bacillati</taxon>
        <taxon>Bacillota</taxon>
        <taxon>Bacilli</taxon>
        <taxon>Bacillales</taxon>
        <taxon>Paenibacillaceae</taxon>
        <taxon>Paenibacillus</taxon>
    </lineage>
</organism>
<evidence type="ECO:0000256" key="1">
    <source>
        <dbReference type="SAM" id="Phobius"/>
    </source>
</evidence>
<dbReference type="Pfam" id="PF04657">
    <property type="entry name" value="DMT_YdcZ"/>
    <property type="match status" value="1"/>
</dbReference>
<dbReference type="AlphaFoldDB" id="A0A1C0ZYX7"/>
<dbReference type="PANTHER" id="PTHR34821">
    <property type="entry name" value="INNER MEMBRANE PROTEIN YDCZ"/>
    <property type="match status" value="1"/>
</dbReference>
<dbReference type="EMBL" id="LYPC01000023">
    <property type="protein sequence ID" value="OCT13342.1"/>
    <property type="molecule type" value="Genomic_DNA"/>
</dbReference>
<gene>
    <name evidence="2" type="ORF">A8709_03565</name>
</gene>
<feature type="transmembrane region" description="Helical" evidence="1">
    <location>
        <begin position="93"/>
        <end position="116"/>
    </location>
</feature>
<feature type="transmembrane region" description="Helical" evidence="1">
    <location>
        <begin position="122"/>
        <end position="140"/>
    </location>
</feature>
<dbReference type="OrthoDB" id="2382207at2"/>
<reference evidence="3" key="1">
    <citation type="submission" date="2016-05" db="EMBL/GenBank/DDBJ databases">
        <title>Paenibacillus oryzae. sp. nov., isolated from the rice root.</title>
        <authorList>
            <person name="Zhang J."/>
            <person name="Zhang X."/>
        </authorList>
    </citation>
    <scope>NUCLEOTIDE SEQUENCE [LARGE SCALE GENOMIC DNA]</scope>
    <source>
        <strain evidence="3">KCTC13222</strain>
    </source>
</reference>
<evidence type="ECO:0008006" key="4">
    <source>
        <dbReference type="Google" id="ProtNLM"/>
    </source>
</evidence>
<keyword evidence="1" id="KW-1133">Transmembrane helix</keyword>
<keyword evidence="3" id="KW-1185">Reference proteome</keyword>
<feature type="transmembrane region" description="Helical" evidence="1">
    <location>
        <begin position="6"/>
        <end position="25"/>
    </location>
</feature>
<keyword evidence="1" id="KW-0812">Transmembrane</keyword>
<keyword evidence="1" id="KW-0472">Membrane</keyword>
<dbReference type="PANTHER" id="PTHR34821:SF3">
    <property type="entry name" value="MEMBRANE PROTEIN"/>
    <property type="match status" value="1"/>
</dbReference>
<evidence type="ECO:0000313" key="3">
    <source>
        <dbReference type="Proteomes" id="UP000093309"/>
    </source>
</evidence>
<dbReference type="GO" id="GO:0005886">
    <property type="term" value="C:plasma membrane"/>
    <property type="evidence" value="ECO:0007669"/>
    <property type="project" value="TreeGrafter"/>
</dbReference>
<feature type="transmembrane region" description="Helical" evidence="1">
    <location>
        <begin position="67"/>
        <end position="86"/>
    </location>
</feature>
<name>A0A1C0ZYX7_9BACL</name>
<dbReference type="InterPro" id="IPR006750">
    <property type="entry name" value="YdcZ"/>
</dbReference>
<evidence type="ECO:0000313" key="2">
    <source>
        <dbReference type="EMBL" id="OCT13342.1"/>
    </source>
</evidence>
<proteinExistence type="predicted"/>
<dbReference type="Proteomes" id="UP000093309">
    <property type="component" value="Unassembled WGS sequence"/>
</dbReference>